<gene>
    <name evidence="1" type="ORF">ACE1CA_26305</name>
</gene>
<keyword evidence="2" id="KW-1185">Reference proteome</keyword>
<reference evidence="1 2" key="1">
    <citation type="submission" date="2024-09" db="EMBL/GenBank/DDBJ databases">
        <title>Floridaenema gen nov. (Aerosakkonemataceae, Aerosakkonematales ord. nov., Cyanobacteria) from benthic tropical and subtropical fresh waters, with the description of four new species.</title>
        <authorList>
            <person name="Moretto J.A."/>
            <person name="Berthold D.E."/>
            <person name="Lefler F.W."/>
            <person name="Huang I.-S."/>
            <person name="Laughinghouse H. IV."/>
        </authorList>
    </citation>
    <scope>NUCLEOTIDE SEQUENCE [LARGE SCALE GENOMIC DNA]</scope>
    <source>
        <strain evidence="1 2">BLCC-F167</strain>
    </source>
</reference>
<dbReference type="RefSeq" id="WP_413280364.1">
    <property type="nucleotide sequence ID" value="NZ_JBHFNT010000232.1"/>
</dbReference>
<sequence>MEIKLIPLRTAVCSERATTLDILVRITPPELEKQIERPVLNLGLVIDRSGSISTLD</sequence>
<evidence type="ECO:0000313" key="2">
    <source>
        <dbReference type="Proteomes" id="UP001576780"/>
    </source>
</evidence>
<evidence type="ECO:0000313" key="1">
    <source>
        <dbReference type="EMBL" id="MFB2838029.1"/>
    </source>
</evidence>
<dbReference type="Proteomes" id="UP001576780">
    <property type="component" value="Unassembled WGS sequence"/>
</dbReference>
<comment type="caution">
    <text evidence="1">The sequence shown here is derived from an EMBL/GenBank/DDBJ whole genome shotgun (WGS) entry which is preliminary data.</text>
</comment>
<name>A0ABV4WSE3_9CYAN</name>
<dbReference type="EMBL" id="JBHFNT010000232">
    <property type="protein sequence ID" value="MFB2838029.1"/>
    <property type="molecule type" value="Genomic_DNA"/>
</dbReference>
<organism evidence="1 2">
    <name type="scientific">Floridaenema evergladense BLCC-F167</name>
    <dbReference type="NCBI Taxonomy" id="3153639"/>
    <lineage>
        <taxon>Bacteria</taxon>
        <taxon>Bacillati</taxon>
        <taxon>Cyanobacteriota</taxon>
        <taxon>Cyanophyceae</taxon>
        <taxon>Oscillatoriophycideae</taxon>
        <taxon>Aerosakkonematales</taxon>
        <taxon>Aerosakkonemataceae</taxon>
        <taxon>Floridanema</taxon>
        <taxon>Floridanema evergladense</taxon>
    </lineage>
</organism>
<proteinExistence type="predicted"/>
<accession>A0ABV4WSE3</accession>
<protein>
    <submittedName>
        <fullName evidence="1">Uncharacterized protein</fullName>
    </submittedName>
</protein>